<proteinExistence type="inferred from homology"/>
<gene>
    <name evidence="9" type="ORF">CRP01_04915</name>
</gene>
<evidence type="ECO:0000256" key="5">
    <source>
        <dbReference type="ARBA" id="ARBA00022692"/>
    </source>
</evidence>
<feature type="transmembrane region" description="Helical" evidence="8">
    <location>
        <begin position="148"/>
        <end position="172"/>
    </location>
</feature>
<keyword evidence="6 8" id="KW-1133">Transmembrane helix</keyword>
<evidence type="ECO:0000256" key="4">
    <source>
        <dbReference type="ARBA" id="ARBA00022475"/>
    </source>
</evidence>
<protein>
    <recommendedName>
        <fullName evidence="11">AI-2E family transporter</fullName>
    </recommendedName>
</protein>
<feature type="transmembrane region" description="Helical" evidence="8">
    <location>
        <begin position="202"/>
        <end position="223"/>
    </location>
</feature>
<keyword evidence="7 8" id="KW-0472">Membrane</keyword>
<keyword evidence="10" id="KW-1185">Reference proteome</keyword>
<dbReference type="Pfam" id="PF01594">
    <property type="entry name" value="AI-2E_transport"/>
    <property type="match status" value="1"/>
</dbReference>
<comment type="subcellular location">
    <subcellularLocation>
        <location evidence="1">Cell membrane</location>
        <topology evidence="1">Multi-pass membrane protein</topology>
    </subcellularLocation>
</comment>
<feature type="transmembrane region" description="Helical" evidence="8">
    <location>
        <begin position="65"/>
        <end position="88"/>
    </location>
</feature>
<comment type="similarity">
    <text evidence="2">Belongs to the autoinducer-2 exporter (AI-2E) (TC 2.A.86) family.</text>
</comment>
<evidence type="ECO:0000256" key="2">
    <source>
        <dbReference type="ARBA" id="ARBA00009773"/>
    </source>
</evidence>
<evidence type="ECO:0000256" key="7">
    <source>
        <dbReference type="ARBA" id="ARBA00023136"/>
    </source>
</evidence>
<organism evidence="9 10">
    <name type="scientific">Flavilitoribacter nigricans (strain ATCC 23147 / DSM 23189 / NBRC 102662 / NCIMB 1420 / SS-2)</name>
    <name type="common">Lewinella nigricans</name>
    <dbReference type="NCBI Taxonomy" id="1122177"/>
    <lineage>
        <taxon>Bacteria</taxon>
        <taxon>Pseudomonadati</taxon>
        <taxon>Bacteroidota</taxon>
        <taxon>Saprospiria</taxon>
        <taxon>Saprospirales</taxon>
        <taxon>Lewinellaceae</taxon>
        <taxon>Flavilitoribacter</taxon>
    </lineage>
</organism>
<dbReference type="Proteomes" id="UP000223913">
    <property type="component" value="Unassembled WGS sequence"/>
</dbReference>
<evidence type="ECO:0000256" key="8">
    <source>
        <dbReference type="SAM" id="Phobius"/>
    </source>
</evidence>
<evidence type="ECO:0000313" key="10">
    <source>
        <dbReference type="Proteomes" id="UP000223913"/>
    </source>
</evidence>
<dbReference type="PANTHER" id="PTHR21716:SF53">
    <property type="entry name" value="PERMEASE PERM-RELATED"/>
    <property type="match status" value="1"/>
</dbReference>
<sequence>MISNRNPWLLKTLTKTALLIFLIIGTVIILYYGRNFLLPLAFGGFFAMLFTPMENWLQKKGIPKTGAVMICLLTVLAVIGIFFGLIAWQGNSLAEDWPKIKEELNQSGEDLEDWAIANIGIVSAEQVQQIKENLANQKKQYMSWIQSYLGSFLNTLLHGLLAIVYMVFLMLASERLHQFAMKIAPGGKKDETQSVLNEAEDIVSSFFVGRLMLVGIQGVLYAIGFSIFGLQYAIPVGLLAGLLTFIPYMGNIIGGLLALFIGLATGGGSTIIFGIIGTMTVVQLLENYVLTPWIVGSEVSLNPFFTFICVIAFSLVWGVGGTVLAVPITAIIKTIFDHIPDLRPYGYVMGLRDAKT</sequence>
<evidence type="ECO:0008006" key="11">
    <source>
        <dbReference type="Google" id="ProtNLM"/>
    </source>
</evidence>
<keyword evidence="4" id="KW-1003">Cell membrane</keyword>
<reference evidence="9 10" key="1">
    <citation type="submission" date="2017-10" db="EMBL/GenBank/DDBJ databases">
        <title>The draft genome sequence of Lewinella nigricans NBRC 102662.</title>
        <authorList>
            <person name="Wang K."/>
        </authorList>
    </citation>
    <scope>NUCLEOTIDE SEQUENCE [LARGE SCALE GENOMIC DNA]</scope>
    <source>
        <strain evidence="9 10">NBRC 102662</strain>
    </source>
</reference>
<evidence type="ECO:0000256" key="6">
    <source>
        <dbReference type="ARBA" id="ARBA00022989"/>
    </source>
</evidence>
<feature type="transmembrane region" description="Helical" evidence="8">
    <location>
        <begin position="256"/>
        <end position="284"/>
    </location>
</feature>
<name>A0A2D0NH79_FLAN2</name>
<feature type="transmembrane region" description="Helical" evidence="8">
    <location>
        <begin position="229"/>
        <end position="249"/>
    </location>
</feature>
<feature type="transmembrane region" description="Helical" evidence="8">
    <location>
        <begin position="304"/>
        <end position="326"/>
    </location>
</feature>
<evidence type="ECO:0000256" key="3">
    <source>
        <dbReference type="ARBA" id="ARBA00022448"/>
    </source>
</evidence>
<dbReference type="InterPro" id="IPR002549">
    <property type="entry name" value="AI-2E-like"/>
</dbReference>
<dbReference type="GO" id="GO:0005886">
    <property type="term" value="C:plasma membrane"/>
    <property type="evidence" value="ECO:0007669"/>
    <property type="project" value="UniProtKB-SubCell"/>
</dbReference>
<dbReference type="EMBL" id="PDUD01000007">
    <property type="protein sequence ID" value="PHN07740.1"/>
    <property type="molecule type" value="Genomic_DNA"/>
</dbReference>
<dbReference type="AlphaFoldDB" id="A0A2D0NH79"/>
<comment type="caution">
    <text evidence="9">The sequence shown here is derived from an EMBL/GenBank/DDBJ whole genome shotgun (WGS) entry which is preliminary data.</text>
</comment>
<dbReference type="PANTHER" id="PTHR21716">
    <property type="entry name" value="TRANSMEMBRANE PROTEIN"/>
    <property type="match status" value="1"/>
</dbReference>
<keyword evidence="3" id="KW-0813">Transport</keyword>
<keyword evidence="5 8" id="KW-0812">Transmembrane</keyword>
<feature type="transmembrane region" description="Helical" evidence="8">
    <location>
        <begin position="12"/>
        <end position="30"/>
    </location>
</feature>
<dbReference type="OrthoDB" id="9793390at2"/>
<accession>A0A2D0NH79</accession>
<feature type="transmembrane region" description="Helical" evidence="8">
    <location>
        <begin position="36"/>
        <end position="53"/>
    </location>
</feature>
<evidence type="ECO:0000256" key="1">
    <source>
        <dbReference type="ARBA" id="ARBA00004651"/>
    </source>
</evidence>
<evidence type="ECO:0000313" key="9">
    <source>
        <dbReference type="EMBL" id="PHN07740.1"/>
    </source>
</evidence>